<keyword evidence="2" id="KW-1185">Reference proteome</keyword>
<feature type="non-terminal residue" evidence="1">
    <location>
        <position position="1"/>
    </location>
</feature>
<accession>A0A9N9DUX2</accession>
<comment type="caution">
    <text evidence="1">The sequence shown here is derived from an EMBL/GenBank/DDBJ whole genome shotgun (WGS) entry which is preliminary data.</text>
</comment>
<reference evidence="1" key="1">
    <citation type="submission" date="2021-06" db="EMBL/GenBank/DDBJ databases">
        <authorList>
            <person name="Kallberg Y."/>
            <person name="Tangrot J."/>
            <person name="Rosling A."/>
        </authorList>
    </citation>
    <scope>NUCLEOTIDE SEQUENCE</scope>
    <source>
        <strain evidence="1">IA702</strain>
    </source>
</reference>
<dbReference type="AlphaFoldDB" id="A0A9N9DUX2"/>
<proteinExistence type="predicted"/>
<protein>
    <submittedName>
        <fullName evidence="1">3278_t:CDS:1</fullName>
    </submittedName>
</protein>
<gene>
    <name evidence="1" type="ORF">POCULU_LOCUS9997</name>
</gene>
<dbReference type="EMBL" id="CAJVPJ010004413">
    <property type="protein sequence ID" value="CAG8651942.1"/>
    <property type="molecule type" value="Genomic_DNA"/>
</dbReference>
<sequence length="98" mass="11277">YMDDTTWHCEDSTTMQNILNDTFILYKLNNIEINPTKSDLLYIKSKSSTSSSFIFTVNNQTISPRKAQDVIQYLGIFYDGRFEVIGGEIEVIIVNLNK</sequence>
<evidence type="ECO:0000313" key="1">
    <source>
        <dbReference type="EMBL" id="CAG8651942.1"/>
    </source>
</evidence>
<evidence type="ECO:0000313" key="2">
    <source>
        <dbReference type="Proteomes" id="UP000789572"/>
    </source>
</evidence>
<organism evidence="1 2">
    <name type="scientific">Paraglomus occultum</name>
    <dbReference type="NCBI Taxonomy" id="144539"/>
    <lineage>
        <taxon>Eukaryota</taxon>
        <taxon>Fungi</taxon>
        <taxon>Fungi incertae sedis</taxon>
        <taxon>Mucoromycota</taxon>
        <taxon>Glomeromycotina</taxon>
        <taxon>Glomeromycetes</taxon>
        <taxon>Paraglomerales</taxon>
        <taxon>Paraglomeraceae</taxon>
        <taxon>Paraglomus</taxon>
    </lineage>
</organism>
<dbReference type="Proteomes" id="UP000789572">
    <property type="component" value="Unassembled WGS sequence"/>
</dbReference>
<name>A0A9N9DUX2_9GLOM</name>
<dbReference type="OrthoDB" id="10552897at2759"/>